<keyword evidence="1" id="KW-0812">Transmembrane</keyword>
<protein>
    <recommendedName>
        <fullName evidence="5">DUF4190 domain-containing protein</fullName>
    </recommendedName>
</protein>
<evidence type="ECO:0000256" key="2">
    <source>
        <dbReference type="SAM" id="SignalP"/>
    </source>
</evidence>
<accession>A0A089HQ49</accession>
<feature type="transmembrane region" description="Helical" evidence="1">
    <location>
        <begin position="88"/>
        <end position="111"/>
    </location>
</feature>
<proteinExistence type="predicted"/>
<dbReference type="KEGG" id="pdu:PDUR_11705"/>
<gene>
    <name evidence="3" type="ORF">PDUR_11705</name>
</gene>
<keyword evidence="2" id="KW-0732">Signal</keyword>
<dbReference type="AlphaFoldDB" id="A0A089HQ49"/>
<feature type="transmembrane region" description="Helical" evidence="1">
    <location>
        <begin position="56"/>
        <end position="76"/>
    </location>
</feature>
<evidence type="ECO:0000256" key="1">
    <source>
        <dbReference type="SAM" id="Phobius"/>
    </source>
</evidence>
<feature type="chain" id="PRO_5001843069" description="DUF4190 domain-containing protein" evidence="2">
    <location>
        <begin position="41"/>
        <end position="119"/>
    </location>
</feature>
<evidence type="ECO:0000313" key="3">
    <source>
        <dbReference type="EMBL" id="AIQ12488.1"/>
    </source>
</evidence>
<dbReference type="Proteomes" id="UP000029409">
    <property type="component" value="Chromosome"/>
</dbReference>
<evidence type="ECO:0008006" key="5">
    <source>
        <dbReference type="Google" id="ProtNLM"/>
    </source>
</evidence>
<sequence length="119" mass="12572">MKKGFALTAPRYSFVALASSSLMLLLHTVHLLLAPALAQAAHQHAHTQQMDHSGPLTYLIVTGILGISAVCVYCAVRQLAAARSQKHRGGSAVLCSAMSVVSIGITGYTLLSVARHFMS</sequence>
<name>A0A089HQ49_PAEDU</name>
<keyword evidence="1" id="KW-1133">Transmembrane helix</keyword>
<keyword evidence="4" id="KW-1185">Reference proteome</keyword>
<dbReference type="STRING" id="44251.PDUR_11705"/>
<feature type="signal peptide" evidence="2">
    <location>
        <begin position="1"/>
        <end position="40"/>
    </location>
</feature>
<dbReference type="RefSeq" id="WP_042206339.1">
    <property type="nucleotide sequence ID" value="NZ_CP009288.1"/>
</dbReference>
<evidence type="ECO:0000313" key="4">
    <source>
        <dbReference type="Proteomes" id="UP000029409"/>
    </source>
</evidence>
<keyword evidence="1" id="KW-0472">Membrane</keyword>
<dbReference type="EMBL" id="CP009288">
    <property type="protein sequence ID" value="AIQ12488.1"/>
    <property type="molecule type" value="Genomic_DNA"/>
</dbReference>
<dbReference type="OrthoDB" id="9846744at2"/>
<reference evidence="3 4" key="1">
    <citation type="submission" date="2014-08" db="EMBL/GenBank/DDBJ databases">
        <title>Comparative genomics of the Paenibacillus odorifer group.</title>
        <authorList>
            <person name="den Bakker H.C."/>
            <person name="Tsai Y.-C."/>
            <person name="Martin N."/>
            <person name="Korlach J."/>
            <person name="Wiedmann M."/>
        </authorList>
    </citation>
    <scope>NUCLEOTIDE SEQUENCE [LARGE SCALE GENOMIC DNA]</scope>
    <source>
        <strain evidence="3 4">DSM 1735</strain>
    </source>
</reference>
<organism evidence="3 4">
    <name type="scientific">Paenibacillus durus</name>
    <name type="common">Paenibacillus azotofixans</name>
    <dbReference type="NCBI Taxonomy" id="44251"/>
    <lineage>
        <taxon>Bacteria</taxon>
        <taxon>Bacillati</taxon>
        <taxon>Bacillota</taxon>
        <taxon>Bacilli</taxon>
        <taxon>Bacillales</taxon>
        <taxon>Paenibacillaceae</taxon>
        <taxon>Paenibacillus</taxon>
    </lineage>
</organism>